<organism evidence="1 2">
    <name type="scientific">Lepraria finkii</name>
    <dbReference type="NCBI Taxonomy" id="1340010"/>
    <lineage>
        <taxon>Eukaryota</taxon>
        <taxon>Fungi</taxon>
        <taxon>Dikarya</taxon>
        <taxon>Ascomycota</taxon>
        <taxon>Pezizomycotina</taxon>
        <taxon>Lecanoromycetes</taxon>
        <taxon>OSLEUM clade</taxon>
        <taxon>Lecanoromycetidae</taxon>
        <taxon>Lecanorales</taxon>
        <taxon>Lecanorineae</taxon>
        <taxon>Stereocaulaceae</taxon>
        <taxon>Lepraria</taxon>
    </lineage>
</organism>
<sequence length="119" mass="13432">MLRGSNFCMLDSHCGNHRPMRDGFVDFKSPRISAIAAGFGFRENLDRPRSHLGEVSIDYTPYEHINGRGSRIEQDGQLLSSESPYAVGSFIPAMSDEESLKGQYCRQRRRVIAQEAHVD</sequence>
<accession>A0ABR4ANW8</accession>
<dbReference type="EMBL" id="JBHFEH010000117">
    <property type="protein sequence ID" value="KAL2046506.1"/>
    <property type="molecule type" value="Genomic_DNA"/>
</dbReference>
<gene>
    <name evidence="1" type="ORF">ABVK25_011787</name>
</gene>
<protein>
    <submittedName>
        <fullName evidence="1">Uncharacterized protein</fullName>
    </submittedName>
</protein>
<evidence type="ECO:0000313" key="2">
    <source>
        <dbReference type="Proteomes" id="UP001590951"/>
    </source>
</evidence>
<reference evidence="1 2" key="1">
    <citation type="submission" date="2024-09" db="EMBL/GenBank/DDBJ databases">
        <title>Rethinking Asexuality: The Enigmatic Case of Functional Sexual Genes in Lepraria (Stereocaulaceae).</title>
        <authorList>
            <person name="Doellman M."/>
            <person name="Sun Y."/>
            <person name="Barcenas-Pena A."/>
            <person name="Lumbsch H.T."/>
            <person name="Grewe F."/>
        </authorList>
    </citation>
    <scope>NUCLEOTIDE SEQUENCE [LARGE SCALE GENOMIC DNA]</scope>
    <source>
        <strain evidence="1 2">Grewe 0041</strain>
    </source>
</reference>
<keyword evidence="2" id="KW-1185">Reference proteome</keyword>
<evidence type="ECO:0000313" key="1">
    <source>
        <dbReference type="EMBL" id="KAL2046506.1"/>
    </source>
</evidence>
<proteinExistence type="predicted"/>
<dbReference type="Proteomes" id="UP001590951">
    <property type="component" value="Unassembled WGS sequence"/>
</dbReference>
<name>A0ABR4ANW8_9LECA</name>
<comment type="caution">
    <text evidence="1">The sequence shown here is derived from an EMBL/GenBank/DDBJ whole genome shotgun (WGS) entry which is preliminary data.</text>
</comment>